<feature type="transmembrane region" description="Helical" evidence="8">
    <location>
        <begin position="145"/>
        <end position="167"/>
    </location>
</feature>
<dbReference type="Proteomes" id="UP000182800">
    <property type="component" value="Unassembled WGS sequence"/>
</dbReference>
<dbReference type="PROSITE" id="PS50850">
    <property type="entry name" value="MFS"/>
    <property type="match status" value="1"/>
</dbReference>
<evidence type="ECO:0000313" key="10">
    <source>
        <dbReference type="EMBL" id="SCC78057.1"/>
    </source>
</evidence>
<feature type="transmembrane region" description="Helical" evidence="8">
    <location>
        <begin position="381"/>
        <end position="399"/>
    </location>
</feature>
<evidence type="ECO:0000256" key="3">
    <source>
        <dbReference type="ARBA" id="ARBA00022448"/>
    </source>
</evidence>
<dbReference type="CDD" id="cd17320">
    <property type="entry name" value="MFS_MdfA_MDR_like"/>
    <property type="match status" value="1"/>
</dbReference>
<reference evidence="10 11" key="1">
    <citation type="submission" date="2016-08" db="EMBL/GenBank/DDBJ databases">
        <authorList>
            <person name="Varghese N."/>
            <person name="Submissions Spin"/>
        </authorList>
    </citation>
    <scope>NUCLEOTIDE SEQUENCE [LARGE SCALE GENOMIC DNA]</scope>
    <source>
        <strain evidence="10 11">HL-109</strain>
    </source>
</reference>
<feature type="transmembrane region" description="Helical" evidence="8">
    <location>
        <begin position="227"/>
        <end position="253"/>
    </location>
</feature>
<proteinExistence type="inferred from homology"/>
<feature type="transmembrane region" description="Helical" evidence="8">
    <location>
        <begin position="12"/>
        <end position="34"/>
    </location>
</feature>
<keyword evidence="4" id="KW-1003">Cell membrane</keyword>
<gene>
    <name evidence="10" type="ORF">GA0071312_0058</name>
</gene>
<dbReference type="EMBL" id="FMBM01000001">
    <property type="protein sequence ID" value="SCC78057.1"/>
    <property type="molecule type" value="Genomic_DNA"/>
</dbReference>
<dbReference type="NCBIfam" id="TIGR00710">
    <property type="entry name" value="efflux_Bcr_CflA"/>
    <property type="match status" value="1"/>
</dbReference>
<dbReference type="InterPro" id="IPR011701">
    <property type="entry name" value="MFS"/>
</dbReference>
<evidence type="ECO:0000256" key="4">
    <source>
        <dbReference type="ARBA" id="ARBA00022475"/>
    </source>
</evidence>
<dbReference type="PANTHER" id="PTHR23502">
    <property type="entry name" value="MAJOR FACILITATOR SUPERFAMILY"/>
    <property type="match status" value="1"/>
</dbReference>
<keyword evidence="11" id="KW-1185">Reference proteome</keyword>
<sequence length="410" mass="41994">MTPTTPPTRSRFRLSADTLAMTATLAMLTSLGPLSTDMYLPALPAIAEGLGTTIAGAQLTLSAFLLGFALGQFLYGPLSDRIGRRPVLGFGLGLFLVATLACIIAPNIETLTLARFVQALGASAPIVLARAIVRDLYEGPRAGRELSRMGTIMGLVPAIAPVLGGVIHVAFGWRAVFAAILIAGLMLTIVVLRHLPETLRSRETTPLSLKAILAGFALLLRHPTYRVYVGLSALTYSGLFAFISGSSFVLQGVYGLSELAYGFSFGFVVIGFIAGTLIAQRIVGSRGLDGTIGLGVLCLAGGGVGMLALSVIGTGSALEVVLPMALYGIGVGLTMPQCMASALTPFPERAGAASSLLGIIQMGLAAFVGIGLGAALIHADIAMAAVLAGLGLLALALFASTRGVRRAGAA</sequence>
<keyword evidence="5 8" id="KW-0812">Transmembrane</keyword>
<feature type="transmembrane region" description="Helical" evidence="8">
    <location>
        <begin position="173"/>
        <end position="192"/>
    </location>
</feature>
<evidence type="ECO:0000256" key="8">
    <source>
        <dbReference type="RuleBase" id="RU365088"/>
    </source>
</evidence>
<evidence type="ECO:0000313" key="11">
    <source>
        <dbReference type="Proteomes" id="UP000182800"/>
    </source>
</evidence>
<feature type="domain" description="Major facilitator superfamily (MFS) profile" evidence="9">
    <location>
        <begin position="21"/>
        <end position="403"/>
    </location>
</feature>
<feature type="transmembrane region" description="Helical" evidence="8">
    <location>
        <begin position="291"/>
        <end position="312"/>
    </location>
</feature>
<evidence type="ECO:0000256" key="7">
    <source>
        <dbReference type="ARBA" id="ARBA00023136"/>
    </source>
</evidence>
<keyword evidence="7 8" id="KW-0472">Membrane</keyword>
<dbReference type="InterPro" id="IPR004812">
    <property type="entry name" value="Efflux_drug-R_Bcr/CmlA"/>
</dbReference>
<dbReference type="Gene3D" id="1.20.1720.10">
    <property type="entry name" value="Multidrug resistance protein D"/>
    <property type="match status" value="1"/>
</dbReference>
<dbReference type="SUPFAM" id="SSF103473">
    <property type="entry name" value="MFS general substrate transporter"/>
    <property type="match status" value="1"/>
</dbReference>
<dbReference type="Pfam" id="PF07690">
    <property type="entry name" value="MFS_1"/>
    <property type="match status" value="1"/>
</dbReference>
<evidence type="ECO:0000259" key="9">
    <source>
        <dbReference type="PROSITE" id="PS50850"/>
    </source>
</evidence>
<feature type="transmembrane region" description="Helical" evidence="8">
    <location>
        <begin position="87"/>
        <end position="108"/>
    </location>
</feature>
<accession>A0ABY0K3T7</accession>
<feature type="transmembrane region" description="Helical" evidence="8">
    <location>
        <begin position="259"/>
        <end position="279"/>
    </location>
</feature>
<evidence type="ECO:0000256" key="2">
    <source>
        <dbReference type="ARBA" id="ARBA00006236"/>
    </source>
</evidence>
<name>A0ABY0K3T7_9HYPH</name>
<comment type="caution">
    <text evidence="10">The sequence shown here is derived from an EMBL/GenBank/DDBJ whole genome shotgun (WGS) entry which is preliminary data.</text>
</comment>
<dbReference type="InterPro" id="IPR020846">
    <property type="entry name" value="MFS_dom"/>
</dbReference>
<keyword evidence="8" id="KW-0997">Cell inner membrane</keyword>
<comment type="subcellular location">
    <subcellularLocation>
        <location evidence="8">Cell inner membrane</location>
        <topology evidence="8">Multi-pass membrane protein</topology>
    </subcellularLocation>
    <subcellularLocation>
        <location evidence="1">Cell membrane</location>
        <topology evidence="1">Multi-pass membrane protein</topology>
    </subcellularLocation>
</comment>
<dbReference type="RefSeq" id="WP_083204163.1">
    <property type="nucleotide sequence ID" value="NZ_FMBM01000001.1"/>
</dbReference>
<feature type="transmembrane region" description="Helical" evidence="8">
    <location>
        <begin position="54"/>
        <end position="75"/>
    </location>
</feature>
<dbReference type="InterPro" id="IPR036259">
    <property type="entry name" value="MFS_trans_sf"/>
</dbReference>
<protein>
    <recommendedName>
        <fullName evidence="8">Bcr/CflA family efflux transporter</fullName>
    </recommendedName>
</protein>
<feature type="transmembrane region" description="Helical" evidence="8">
    <location>
        <begin position="356"/>
        <end position="375"/>
    </location>
</feature>
<evidence type="ECO:0000256" key="6">
    <source>
        <dbReference type="ARBA" id="ARBA00022989"/>
    </source>
</evidence>
<evidence type="ECO:0000256" key="1">
    <source>
        <dbReference type="ARBA" id="ARBA00004651"/>
    </source>
</evidence>
<feature type="transmembrane region" description="Helical" evidence="8">
    <location>
        <begin position="114"/>
        <end position="133"/>
    </location>
</feature>
<keyword evidence="3 8" id="KW-0813">Transport</keyword>
<comment type="similarity">
    <text evidence="2 8">Belongs to the major facilitator superfamily. Bcr/CmlA family.</text>
</comment>
<dbReference type="PANTHER" id="PTHR23502:SF132">
    <property type="entry name" value="POLYAMINE TRANSPORTER 2-RELATED"/>
    <property type="match status" value="1"/>
</dbReference>
<evidence type="ECO:0000256" key="5">
    <source>
        <dbReference type="ARBA" id="ARBA00022692"/>
    </source>
</evidence>
<keyword evidence="6 8" id="KW-1133">Transmembrane helix</keyword>
<organism evidence="10 11">
    <name type="scientific">Saliniramus fredricksonii</name>
    <dbReference type="NCBI Taxonomy" id="1653334"/>
    <lineage>
        <taxon>Bacteria</taxon>
        <taxon>Pseudomonadati</taxon>
        <taxon>Pseudomonadota</taxon>
        <taxon>Alphaproteobacteria</taxon>
        <taxon>Hyphomicrobiales</taxon>
        <taxon>Salinarimonadaceae</taxon>
        <taxon>Saliniramus</taxon>
    </lineage>
</organism>
<feature type="transmembrane region" description="Helical" evidence="8">
    <location>
        <begin position="324"/>
        <end position="344"/>
    </location>
</feature>